<dbReference type="GO" id="GO:0008137">
    <property type="term" value="F:NADH dehydrogenase (ubiquinone) activity"/>
    <property type="evidence" value="ECO:0007669"/>
    <property type="project" value="UniProtKB-EC"/>
</dbReference>
<dbReference type="InterPro" id="IPR010934">
    <property type="entry name" value="NADH_DH_su5_C"/>
</dbReference>
<dbReference type="PRINTS" id="PR01434">
    <property type="entry name" value="NADHDHGNASE5"/>
</dbReference>
<keyword evidence="11 17" id="KW-0520">NAD</keyword>
<feature type="transmembrane region" description="Helical" evidence="17">
    <location>
        <begin position="117"/>
        <end position="134"/>
    </location>
</feature>
<keyword evidence="5" id="KW-0679">Respiratory chain</keyword>
<keyword evidence="10 17" id="KW-1133">Transmembrane helix</keyword>
<name>Q70RV2_BERBI</name>
<feature type="transmembrane region" description="Helical" evidence="17">
    <location>
        <begin position="407"/>
        <end position="433"/>
    </location>
</feature>
<feature type="transmembrane region" description="Helical" evidence="17">
    <location>
        <begin position="84"/>
        <end position="105"/>
    </location>
</feature>
<keyword evidence="4 17" id="KW-0813">Transport</keyword>
<gene>
    <name evidence="21" type="primary">nadh5</name>
</gene>
<dbReference type="Pfam" id="PF06455">
    <property type="entry name" value="NADH5_C"/>
    <property type="match status" value="1"/>
</dbReference>
<comment type="catalytic activity">
    <reaction evidence="16 17">
        <text>a ubiquinone + NADH + 5 H(+)(in) = a ubiquinol + NAD(+) + 4 H(+)(out)</text>
        <dbReference type="Rhea" id="RHEA:29091"/>
        <dbReference type="Rhea" id="RHEA-COMP:9565"/>
        <dbReference type="Rhea" id="RHEA-COMP:9566"/>
        <dbReference type="ChEBI" id="CHEBI:15378"/>
        <dbReference type="ChEBI" id="CHEBI:16389"/>
        <dbReference type="ChEBI" id="CHEBI:17976"/>
        <dbReference type="ChEBI" id="CHEBI:57540"/>
        <dbReference type="ChEBI" id="CHEBI:57945"/>
        <dbReference type="EC" id="7.1.1.2"/>
    </reaction>
</comment>
<comment type="function">
    <text evidence="15 17">Core subunit of the mitochondrial membrane respiratory chain NADH dehydrogenase (Complex I) which catalyzes electron transfer from NADH through the respiratory chain, using ubiquinone as an electron acceptor. Essential for the catalytic activity and assembly of complex I.</text>
</comment>
<reference evidence="21" key="1">
    <citation type="journal article" date="2004" name="Gene">
        <title>Mitogenomic analyses provide new insights into cetacean origin and evolution.</title>
        <authorList>
            <person name="Arnason U."/>
            <person name="Gullberg A."/>
            <person name="Janke A."/>
        </authorList>
    </citation>
    <scope>NUCLEOTIDE SEQUENCE</scope>
</reference>
<evidence type="ECO:0000256" key="6">
    <source>
        <dbReference type="ARBA" id="ARBA00022692"/>
    </source>
</evidence>
<keyword evidence="12 17" id="KW-0830">Ubiquinone</keyword>
<evidence type="ECO:0000313" key="21">
    <source>
        <dbReference type="EMBL" id="CAD87972.1"/>
    </source>
</evidence>
<dbReference type="PANTHER" id="PTHR42829">
    <property type="entry name" value="NADH-UBIQUINONE OXIDOREDUCTASE CHAIN 5"/>
    <property type="match status" value="1"/>
</dbReference>
<dbReference type="InterPro" id="IPR003945">
    <property type="entry name" value="NU5C-like"/>
</dbReference>
<evidence type="ECO:0000256" key="5">
    <source>
        <dbReference type="ARBA" id="ARBA00022660"/>
    </source>
</evidence>
<feature type="transmembrane region" description="Helical" evidence="17">
    <location>
        <begin position="6"/>
        <end position="27"/>
    </location>
</feature>
<feature type="domain" description="NADH-Ubiquinone oxidoreductase (complex I) chain 5 N-terminal" evidence="19">
    <location>
        <begin position="68"/>
        <end position="118"/>
    </location>
</feature>
<keyword evidence="8" id="KW-1278">Translocase</keyword>
<evidence type="ECO:0000256" key="11">
    <source>
        <dbReference type="ARBA" id="ARBA00023027"/>
    </source>
</evidence>
<keyword evidence="6 17" id="KW-0812">Transmembrane</keyword>
<keyword evidence="13 17" id="KW-0496">Mitochondrion</keyword>
<feature type="transmembrane region" description="Helical" evidence="17">
    <location>
        <begin position="484"/>
        <end position="502"/>
    </location>
</feature>
<dbReference type="GO" id="GO:0015990">
    <property type="term" value="P:electron transport coupled proton transport"/>
    <property type="evidence" value="ECO:0007669"/>
    <property type="project" value="TreeGrafter"/>
</dbReference>
<dbReference type="Pfam" id="PF00361">
    <property type="entry name" value="Proton_antipo_M"/>
    <property type="match status" value="1"/>
</dbReference>
<evidence type="ECO:0000256" key="2">
    <source>
        <dbReference type="ARBA" id="ARBA00012944"/>
    </source>
</evidence>
<geneLocation type="mitochondrion" evidence="21"/>
<protein>
    <recommendedName>
        <fullName evidence="3 17">NADH-ubiquinone oxidoreductase chain 5</fullName>
        <ecNumber evidence="2 17">7.1.1.2</ecNumber>
    </recommendedName>
</protein>
<comment type="subcellular location">
    <subcellularLocation>
        <location evidence="1">Mitochondrion inner membrane</location>
        <topology evidence="1">Multi-pass membrane protein</topology>
    </subcellularLocation>
</comment>
<feature type="transmembrane region" description="Helical" evidence="17">
    <location>
        <begin position="586"/>
        <end position="604"/>
    </location>
</feature>
<feature type="transmembrane region" description="Helical" evidence="17">
    <location>
        <begin position="39"/>
        <end position="57"/>
    </location>
</feature>
<dbReference type="InterPro" id="IPR018393">
    <property type="entry name" value="NADHpl_OxRdtase_5_subgr"/>
</dbReference>
<evidence type="ECO:0000259" key="18">
    <source>
        <dbReference type="Pfam" id="PF00361"/>
    </source>
</evidence>
<evidence type="ECO:0000256" key="15">
    <source>
        <dbReference type="ARBA" id="ARBA00024313"/>
    </source>
</evidence>
<feature type="domain" description="NADH dehydrogenase subunit 5 C-terminal" evidence="20">
    <location>
        <begin position="422"/>
        <end position="601"/>
    </location>
</feature>
<feature type="transmembrane region" description="Helical" evidence="17">
    <location>
        <begin position="211"/>
        <end position="233"/>
    </location>
</feature>
<evidence type="ECO:0000256" key="14">
    <source>
        <dbReference type="ARBA" id="ARBA00023136"/>
    </source>
</evidence>
<sequence>MGLFTSSALLTLLILTSPILMSTTNLYKSNKYQHYVKNTILCAFIISLIPATMHLHTNQEVLISNWHWITIQTLKLTLSFKMDYFSLMFMPVALFVTWSIMEFSMWYMHSDPYINQFFKYLLLFLITMLILVTANNLFQLFIGWEGVGIMSFLLIGWWFGRTDANTAALQAILYNRIGDIGFLLSMAWFLSNTNTWDLQQIFLLNKNPLNLPLMGLVLAAAGKSAQFGLHPWLPSAMEGPTPVSALLHSSTMVVAGVFLLIRFYPLMENNKFIQTMTLSLGALTTLFTAFCALTQNDIKKIIAFSTSSQLGLMMVTIGLNQPHLAFLHICTHAFFKAMLFLCSGSIIHNLNNEQDIRKMGGLYKTLPFTTTALIVGSLALTGMPFLAGFYSKDPIIEAATSSYTNAWALLLTLIATSLTAIYSTRIIFFALLGQPRFPPLININENNPLLINPIKRLLIGSIFAGFILTNNIPPMTTPLMTMPLHLKLTALMVTTLGFILAFEINLNTQYLTHTHASNFSKFSTLLGYFPTIMHRLPPHLNLSMSQKLATSLLDLTWLETILPKTTASIQLKASMLTSNQQGLIKLYFLSFLITIILSLILLNYPE</sequence>
<evidence type="ECO:0000259" key="20">
    <source>
        <dbReference type="Pfam" id="PF06455"/>
    </source>
</evidence>
<evidence type="ECO:0000259" key="19">
    <source>
        <dbReference type="Pfam" id="PF00662"/>
    </source>
</evidence>
<dbReference type="EC" id="7.1.1.2" evidence="2 17"/>
<dbReference type="InterPro" id="IPR001750">
    <property type="entry name" value="ND/Mrp_TM"/>
</dbReference>
<comment type="similarity">
    <text evidence="17">Belongs to the complex I subunit 5 family.</text>
</comment>
<dbReference type="GO" id="GO:0005743">
    <property type="term" value="C:mitochondrial inner membrane"/>
    <property type="evidence" value="ECO:0007669"/>
    <property type="project" value="UniProtKB-SubCell"/>
</dbReference>
<feature type="transmembrane region" description="Helical" evidence="17">
    <location>
        <begin position="325"/>
        <end position="347"/>
    </location>
</feature>
<feature type="transmembrane region" description="Helical" evidence="17">
    <location>
        <begin position="301"/>
        <end position="319"/>
    </location>
</feature>
<keyword evidence="14 17" id="KW-0472">Membrane</keyword>
<accession>Q70RV2</accession>
<evidence type="ECO:0000256" key="9">
    <source>
        <dbReference type="ARBA" id="ARBA00022982"/>
    </source>
</evidence>
<feature type="transmembrane region" description="Helical" evidence="17">
    <location>
        <begin position="172"/>
        <end position="191"/>
    </location>
</feature>
<evidence type="ECO:0000256" key="13">
    <source>
        <dbReference type="ARBA" id="ARBA00023128"/>
    </source>
</evidence>
<dbReference type="Pfam" id="PF00662">
    <property type="entry name" value="Proton_antipo_N"/>
    <property type="match status" value="1"/>
</dbReference>
<proteinExistence type="inferred from homology"/>
<feature type="transmembrane region" description="Helical" evidence="17">
    <location>
        <begin position="272"/>
        <end position="294"/>
    </location>
</feature>
<dbReference type="AlphaFoldDB" id="Q70RV2"/>
<keyword evidence="9" id="KW-0249">Electron transport</keyword>
<dbReference type="PANTHER" id="PTHR42829:SF2">
    <property type="entry name" value="NADH-UBIQUINONE OXIDOREDUCTASE CHAIN 5"/>
    <property type="match status" value="1"/>
</dbReference>
<evidence type="ECO:0000256" key="17">
    <source>
        <dbReference type="RuleBase" id="RU003404"/>
    </source>
</evidence>
<feature type="domain" description="NADH:quinone oxidoreductase/Mrp antiporter transmembrane" evidence="18">
    <location>
        <begin position="134"/>
        <end position="417"/>
    </location>
</feature>
<feature type="transmembrane region" description="Helical" evidence="17">
    <location>
        <begin position="454"/>
        <end position="472"/>
    </location>
</feature>
<dbReference type="EMBL" id="AJ554057">
    <property type="protein sequence ID" value="CAD87972.1"/>
    <property type="molecule type" value="Genomic_DNA"/>
</dbReference>
<feature type="transmembrane region" description="Helical" evidence="17">
    <location>
        <begin position="140"/>
        <end position="160"/>
    </location>
</feature>
<evidence type="ECO:0000256" key="4">
    <source>
        <dbReference type="ARBA" id="ARBA00022448"/>
    </source>
</evidence>
<evidence type="ECO:0000256" key="1">
    <source>
        <dbReference type="ARBA" id="ARBA00004448"/>
    </source>
</evidence>
<evidence type="ECO:0000256" key="8">
    <source>
        <dbReference type="ARBA" id="ARBA00022967"/>
    </source>
</evidence>
<evidence type="ECO:0000256" key="3">
    <source>
        <dbReference type="ARBA" id="ARBA00021096"/>
    </source>
</evidence>
<evidence type="ECO:0000256" key="12">
    <source>
        <dbReference type="ARBA" id="ARBA00023075"/>
    </source>
</evidence>
<evidence type="ECO:0000256" key="16">
    <source>
        <dbReference type="ARBA" id="ARBA00049551"/>
    </source>
</evidence>
<evidence type="ECO:0000256" key="10">
    <source>
        <dbReference type="ARBA" id="ARBA00022989"/>
    </source>
</evidence>
<evidence type="ECO:0000256" key="7">
    <source>
        <dbReference type="ARBA" id="ARBA00022792"/>
    </source>
</evidence>
<feature type="transmembrane region" description="Helical" evidence="17">
    <location>
        <begin position="245"/>
        <end position="266"/>
    </location>
</feature>
<feature type="transmembrane region" description="Helical" evidence="17">
    <location>
        <begin position="368"/>
        <end position="387"/>
    </location>
</feature>
<keyword evidence="7" id="KW-0999">Mitochondrion inner membrane</keyword>
<dbReference type="GO" id="GO:0042773">
    <property type="term" value="P:ATP synthesis coupled electron transport"/>
    <property type="evidence" value="ECO:0007669"/>
    <property type="project" value="InterPro"/>
</dbReference>
<dbReference type="InterPro" id="IPR001516">
    <property type="entry name" value="Proton_antipo_N"/>
</dbReference>
<organism evidence="21">
    <name type="scientific">Berardius bairdii</name>
    <name type="common">Baird's beaked whale</name>
    <name type="synonym">North Pacific bottle-nosed whale</name>
    <dbReference type="NCBI Taxonomy" id="48742"/>
    <lineage>
        <taxon>Eukaryota</taxon>
        <taxon>Metazoa</taxon>
        <taxon>Chordata</taxon>
        <taxon>Craniata</taxon>
        <taxon>Vertebrata</taxon>
        <taxon>Euteleostomi</taxon>
        <taxon>Mammalia</taxon>
        <taxon>Eutheria</taxon>
        <taxon>Laurasiatheria</taxon>
        <taxon>Artiodactyla</taxon>
        <taxon>Whippomorpha</taxon>
        <taxon>Cetacea</taxon>
        <taxon>Odontoceti</taxon>
        <taxon>Ziphiidae</taxon>
        <taxon>Berardius</taxon>
    </lineage>
</organism>
<dbReference type="NCBIfam" id="TIGR01974">
    <property type="entry name" value="NDH_I_L"/>
    <property type="match status" value="1"/>
</dbReference>
<dbReference type="GO" id="GO:0003954">
    <property type="term" value="F:NADH dehydrogenase activity"/>
    <property type="evidence" value="ECO:0007669"/>
    <property type="project" value="TreeGrafter"/>
</dbReference>